<dbReference type="EMBL" id="SSOP01000001">
    <property type="protein sequence ID" value="KAB5596384.1"/>
    <property type="molecule type" value="Genomic_DNA"/>
</dbReference>
<feature type="region of interest" description="Disordered" evidence="1">
    <location>
        <begin position="289"/>
        <end position="316"/>
    </location>
</feature>
<evidence type="ECO:0000256" key="1">
    <source>
        <dbReference type="SAM" id="MobiDB-lite"/>
    </source>
</evidence>
<feature type="transmembrane region" description="Helical" evidence="2">
    <location>
        <begin position="99"/>
        <end position="119"/>
    </location>
</feature>
<keyword evidence="2" id="KW-1133">Transmembrane helix</keyword>
<feature type="region of interest" description="Disordered" evidence="1">
    <location>
        <begin position="417"/>
        <end position="440"/>
    </location>
</feature>
<organism evidence="3 4">
    <name type="scientific">Ceratobasidium theobromae</name>
    <dbReference type="NCBI Taxonomy" id="1582974"/>
    <lineage>
        <taxon>Eukaryota</taxon>
        <taxon>Fungi</taxon>
        <taxon>Dikarya</taxon>
        <taxon>Basidiomycota</taxon>
        <taxon>Agaricomycotina</taxon>
        <taxon>Agaricomycetes</taxon>
        <taxon>Cantharellales</taxon>
        <taxon>Ceratobasidiaceae</taxon>
        <taxon>Ceratobasidium</taxon>
    </lineage>
</organism>
<keyword evidence="2 3" id="KW-0812">Transmembrane</keyword>
<feature type="transmembrane region" description="Helical" evidence="2">
    <location>
        <begin position="139"/>
        <end position="164"/>
    </location>
</feature>
<evidence type="ECO:0000313" key="4">
    <source>
        <dbReference type="Proteomes" id="UP000383932"/>
    </source>
</evidence>
<feature type="transmembrane region" description="Helical" evidence="2">
    <location>
        <begin position="215"/>
        <end position="239"/>
    </location>
</feature>
<comment type="caution">
    <text evidence="3">The sequence shown here is derived from an EMBL/GenBank/DDBJ whole genome shotgun (WGS) entry which is preliminary data.</text>
</comment>
<feature type="transmembrane region" description="Helical" evidence="2">
    <location>
        <begin position="245"/>
        <end position="267"/>
    </location>
</feature>
<evidence type="ECO:0000256" key="2">
    <source>
        <dbReference type="SAM" id="Phobius"/>
    </source>
</evidence>
<evidence type="ECO:0000313" key="3">
    <source>
        <dbReference type="EMBL" id="KAB5596384.1"/>
    </source>
</evidence>
<gene>
    <name evidence="3" type="ORF">CTheo_21</name>
</gene>
<proteinExistence type="predicted"/>
<protein>
    <submittedName>
        <fullName evidence="3">Transmembrane protein</fullName>
    </submittedName>
</protein>
<keyword evidence="4" id="KW-1185">Reference proteome</keyword>
<dbReference type="AlphaFoldDB" id="A0A5N5QXF4"/>
<feature type="transmembrane region" description="Helical" evidence="2">
    <location>
        <begin position="184"/>
        <end position="203"/>
    </location>
</feature>
<reference evidence="3 4" key="1">
    <citation type="journal article" date="2019" name="Fungal Biol. Biotechnol.">
        <title>Draft genome sequence of fastidious pathogen Ceratobasidium theobromae, which causes vascular-streak dieback in Theobroma cacao.</title>
        <authorList>
            <person name="Ali S.S."/>
            <person name="Asman A."/>
            <person name="Shao J."/>
            <person name="Firmansyah A.P."/>
            <person name="Susilo A.W."/>
            <person name="Rosmana A."/>
            <person name="McMahon P."/>
            <person name="Junaid M."/>
            <person name="Guest D."/>
            <person name="Kheng T.Y."/>
            <person name="Meinhardt L.W."/>
            <person name="Bailey B.A."/>
        </authorList>
    </citation>
    <scope>NUCLEOTIDE SEQUENCE [LARGE SCALE GENOMIC DNA]</scope>
    <source>
        <strain evidence="3 4">CT2</strain>
    </source>
</reference>
<sequence length="516" mass="55073">MTPFTDDPSHSPTVVFPNPGAHSGDDWMMLADTPLFGSFCNSKGCNPYPQPLLGPALVGDNMAAIVTIRNGTFCMLTKLAAGVLVLGTGLSKDTMNCSLGIYACIALYVLSKILTYGFLIEKVHVVWGGAHQPRLKSPVYRICLITLTPYAVVIVLMLVGRIAFIRPDGACVIGLERLASLTLLTYDLYINIFLTGLFLWPLARSKLINPRLKSVAIRTLAAAFAALTTSTLNIAILTVMDGKQLGWVCLGSCGTDVTINAIVLFWVTSPNSSASIAQTVAQPTANVNSIPHDGNQAPSFVSQGRTPPRPGSAHRGSTAVVLSSVPRSPGAPSTPTIYEKSFGHDFLSPSTWKNKFGSPGGKHPGLDTEIRDGQYMEMSQRSPVARREVWDDRSSFLVMGGDAEVSSPRAVIIGAPPASKKRTSGRPRANVVNGVEVPPRSESRTSIFGRLFGSSDSREQDLEVTVTITTQIDILEDLEGGHRRSIDETSTAGGSAIKLDGIDGNSTSESLNLTKS</sequence>
<feature type="compositionally biased region" description="Polar residues" evidence="1">
    <location>
        <begin position="296"/>
        <end position="305"/>
    </location>
</feature>
<feature type="region of interest" description="Disordered" evidence="1">
    <location>
        <begin position="480"/>
        <end position="516"/>
    </location>
</feature>
<accession>A0A5N5QXF4</accession>
<dbReference type="PANTHER" id="PTHR38848">
    <property type="entry name" value="G-PROTEIN COUPLED RECEPTORS FAMILY 3 PROFILE DOMAIN-CONTAINING PROTEIN"/>
    <property type="match status" value="1"/>
</dbReference>
<keyword evidence="2" id="KW-0472">Membrane</keyword>
<dbReference type="PANTHER" id="PTHR38848:SF3">
    <property type="entry name" value="G-PROTEIN COUPLED RECEPTORS FAMILY 3 PROFILE DOMAIN-CONTAINING PROTEIN"/>
    <property type="match status" value="1"/>
</dbReference>
<dbReference type="OrthoDB" id="3210850at2759"/>
<name>A0A5N5QXF4_9AGAM</name>
<dbReference type="Proteomes" id="UP000383932">
    <property type="component" value="Unassembled WGS sequence"/>
</dbReference>
<feature type="compositionally biased region" description="Polar residues" evidence="1">
    <location>
        <begin position="504"/>
        <end position="516"/>
    </location>
</feature>